<dbReference type="GO" id="GO:0032259">
    <property type="term" value="P:methylation"/>
    <property type="evidence" value="ECO:0007669"/>
    <property type="project" value="UniProtKB-KW"/>
</dbReference>
<name>A0A0D6MNE7_9PROT</name>
<dbReference type="GO" id="GO:0061542">
    <property type="term" value="F:3-demethylubiquinol 3-O-methyltransferase activity"/>
    <property type="evidence" value="ECO:0007669"/>
    <property type="project" value="InterPro"/>
</dbReference>
<accession>A0A0D6MNE7</accession>
<evidence type="ECO:0000313" key="6">
    <source>
        <dbReference type="Proteomes" id="UP000032679"/>
    </source>
</evidence>
<evidence type="ECO:0000313" key="5">
    <source>
        <dbReference type="EMBL" id="GAN54966.1"/>
    </source>
</evidence>
<organism evidence="5 6">
    <name type="scientific">Tanticharoenia sakaeratensis NBRC 103193</name>
    <dbReference type="NCBI Taxonomy" id="1231623"/>
    <lineage>
        <taxon>Bacteria</taxon>
        <taxon>Pseudomonadati</taxon>
        <taxon>Pseudomonadota</taxon>
        <taxon>Alphaproteobacteria</taxon>
        <taxon>Acetobacterales</taxon>
        <taxon>Acetobacteraceae</taxon>
        <taxon>Tanticharoenia</taxon>
    </lineage>
</organism>
<comment type="caution">
    <text evidence="5">The sequence shown here is derived from an EMBL/GenBank/DDBJ whole genome shotgun (WGS) entry which is preliminary data.</text>
</comment>
<dbReference type="PANTHER" id="PTHR43464">
    <property type="entry name" value="METHYLTRANSFERASE"/>
    <property type="match status" value="1"/>
</dbReference>
<dbReference type="NCBIfam" id="TIGR01983">
    <property type="entry name" value="UbiG"/>
    <property type="match status" value="1"/>
</dbReference>
<dbReference type="EMBL" id="BALE01000034">
    <property type="protein sequence ID" value="GAN54966.1"/>
    <property type="molecule type" value="Genomic_DNA"/>
</dbReference>
<proteinExistence type="predicted"/>
<keyword evidence="4" id="KW-0949">S-adenosyl-L-methionine</keyword>
<evidence type="ECO:0000256" key="1">
    <source>
        <dbReference type="ARBA" id="ARBA00022603"/>
    </source>
</evidence>
<evidence type="ECO:0000256" key="4">
    <source>
        <dbReference type="ARBA" id="ARBA00022691"/>
    </source>
</evidence>
<dbReference type="Proteomes" id="UP000032679">
    <property type="component" value="Unassembled WGS sequence"/>
</dbReference>
<dbReference type="STRING" id="1231623.Tasa_034_050"/>
<evidence type="ECO:0000256" key="2">
    <source>
        <dbReference type="ARBA" id="ARBA00022679"/>
    </source>
</evidence>
<dbReference type="AlphaFoldDB" id="A0A0D6MNE7"/>
<keyword evidence="2 5" id="KW-0808">Transferase</keyword>
<dbReference type="GO" id="GO:0010420">
    <property type="term" value="F:polyprenyldihydroxybenzoate methyltransferase activity"/>
    <property type="evidence" value="ECO:0007669"/>
    <property type="project" value="InterPro"/>
</dbReference>
<keyword evidence="3" id="KW-0831">Ubiquinone biosynthesis</keyword>
<dbReference type="InterPro" id="IPR029063">
    <property type="entry name" value="SAM-dependent_MTases_sf"/>
</dbReference>
<keyword evidence="5" id="KW-0830">Ubiquinone</keyword>
<dbReference type="InterPro" id="IPR010233">
    <property type="entry name" value="UbiG_MeTrfase"/>
</dbReference>
<dbReference type="PANTHER" id="PTHR43464:SF19">
    <property type="entry name" value="UBIQUINONE BIOSYNTHESIS O-METHYLTRANSFERASE, MITOCHONDRIAL"/>
    <property type="match status" value="1"/>
</dbReference>
<keyword evidence="6" id="KW-1185">Reference proteome</keyword>
<dbReference type="CDD" id="cd02440">
    <property type="entry name" value="AdoMet_MTases"/>
    <property type="match status" value="1"/>
</dbReference>
<evidence type="ECO:0000256" key="3">
    <source>
        <dbReference type="ARBA" id="ARBA00022688"/>
    </source>
</evidence>
<reference evidence="5 6" key="1">
    <citation type="submission" date="2012-10" db="EMBL/GenBank/DDBJ databases">
        <title>Genome sequencing of Tanticharoenia sakaeratensis NBRC 103193.</title>
        <authorList>
            <person name="Azuma Y."/>
            <person name="Hadano H."/>
            <person name="Hirakawa H."/>
            <person name="Matsushita K."/>
        </authorList>
    </citation>
    <scope>NUCLEOTIDE SEQUENCE [LARGE SCALE GENOMIC DNA]</scope>
    <source>
        <strain evidence="5 6">NBRC 103193</strain>
    </source>
</reference>
<sequence>MRVLHAMNPLRTSWIEQRLEPLTQARGGPLSLLDIGCGAGLASEAFAKMGLNVLGLDASKEAIAAAAAHQEQAPLPATAGTLSYRAGSAEDLVSEGAQFDVVTALEVIEHVTDPQAFLKMLSTLTRPGGSVAISTLNRTLRSFTVAKVGAEYLARLLPVGTHDWRKFIRPDELSAMGRKAGLRMTDVAGMTFIPPRWRATRDTGVNYIAIFTRD</sequence>
<gene>
    <name evidence="5" type="ORF">Tasa_034_050</name>
</gene>
<keyword evidence="1 5" id="KW-0489">Methyltransferase</keyword>
<protein>
    <submittedName>
        <fullName evidence="5">3-demethylubiquinone-9 3-methyltransferase</fullName>
    </submittedName>
</protein>
<dbReference type="SUPFAM" id="SSF53335">
    <property type="entry name" value="S-adenosyl-L-methionine-dependent methyltransferases"/>
    <property type="match status" value="1"/>
</dbReference>
<dbReference type="Gene3D" id="3.40.50.150">
    <property type="entry name" value="Vaccinia Virus protein VP39"/>
    <property type="match status" value="1"/>
</dbReference>
<dbReference type="Pfam" id="PF13489">
    <property type="entry name" value="Methyltransf_23"/>
    <property type="match status" value="1"/>
</dbReference>